<evidence type="ECO:0000256" key="2">
    <source>
        <dbReference type="ARBA" id="ARBA00023002"/>
    </source>
</evidence>
<dbReference type="InterPro" id="IPR051799">
    <property type="entry name" value="NADH_flavin_oxidoreductase"/>
</dbReference>
<keyword evidence="5" id="KW-1185">Reference proteome</keyword>
<dbReference type="PANTHER" id="PTHR43656:SF2">
    <property type="entry name" value="BINDING OXIDOREDUCTASE, PUTATIVE (AFU_ORTHOLOGUE AFUA_2G08260)-RELATED"/>
    <property type="match status" value="1"/>
</dbReference>
<evidence type="ECO:0000313" key="5">
    <source>
        <dbReference type="Proteomes" id="UP000238362"/>
    </source>
</evidence>
<keyword evidence="2" id="KW-0560">Oxidoreductase</keyword>
<dbReference type="RefSeq" id="WP_106178023.1">
    <property type="nucleotide sequence ID" value="NZ_PVNH01000003.1"/>
</dbReference>
<proteinExistence type="predicted"/>
<dbReference type="PANTHER" id="PTHR43656">
    <property type="entry name" value="BINDING OXIDOREDUCTASE, PUTATIVE (AFU_ORTHOLOGUE AFUA_2G08260)-RELATED"/>
    <property type="match status" value="1"/>
</dbReference>
<dbReference type="CDD" id="cd02803">
    <property type="entry name" value="OYE_like_FMN_family"/>
    <property type="match status" value="1"/>
</dbReference>
<dbReference type="GO" id="GO:0016491">
    <property type="term" value="F:oxidoreductase activity"/>
    <property type="evidence" value="ECO:0007669"/>
    <property type="project" value="UniProtKB-KW"/>
</dbReference>
<dbReference type="OrthoDB" id="3169239at2"/>
<gene>
    <name evidence="4" type="ORF">B0I33_103392</name>
</gene>
<dbReference type="InterPro" id="IPR001155">
    <property type="entry name" value="OxRdtase_FMN_N"/>
</dbReference>
<accession>A0A2T0LZ19</accession>
<feature type="domain" description="NADH:flavin oxidoreductase/NADH oxidase N-terminal" evidence="3">
    <location>
        <begin position="17"/>
        <end position="343"/>
    </location>
</feature>
<name>A0A2T0LZ19_9PSEU</name>
<dbReference type="Pfam" id="PF00724">
    <property type="entry name" value="Oxidored_FMN"/>
    <property type="match status" value="1"/>
</dbReference>
<dbReference type="Gene3D" id="3.20.20.70">
    <property type="entry name" value="Aldolase class I"/>
    <property type="match status" value="1"/>
</dbReference>
<keyword evidence="1" id="KW-0285">Flavoprotein</keyword>
<evidence type="ECO:0000259" key="3">
    <source>
        <dbReference type="Pfam" id="PF00724"/>
    </source>
</evidence>
<comment type="caution">
    <text evidence="4">The sequence shown here is derived from an EMBL/GenBank/DDBJ whole genome shotgun (WGS) entry which is preliminary data.</text>
</comment>
<dbReference type="Proteomes" id="UP000238362">
    <property type="component" value="Unassembled WGS sequence"/>
</dbReference>
<sequence length="375" mass="39432">MTTHSALRGADLAGLPLANRLAVAPMTRVSATAEGVPTDAMAGYYTEFAAGGFGLVLTEGTYTDREYSQGYLHQPGLVTDAHVAGWRRITERVHAAGAMMIAQLMHAGALSQGNRFRTGTAGPSAVPPRGEMMPEYGGAGPWPVPAELTAAQLEDVVAGFVAAARHAERAGFDGVEIHAANGYLLDQFLTDYTNRRTDGYGGPVVNRVRLAAETVAAVRAALPSGFVVGVRLSQTKINDFTYRWPGGADDAEVIFSALVDAGAGYLHIASEGRDWIETARLDSGDTITALARKVGGVPVIANGGMHRPDQAARVLDEGHADLLAIGRAALADPALPKRLAEGTPPVPFDPDMLHPAATLANVERWRRENGGGPAR</sequence>
<dbReference type="AlphaFoldDB" id="A0A2T0LZ19"/>
<dbReference type="GO" id="GO:0010181">
    <property type="term" value="F:FMN binding"/>
    <property type="evidence" value="ECO:0007669"/>
    <property type="project" value="InterPro"/>
</dbReference>
<organism evidence="4 5">
    <name type="scientific">Prauserella shujinwangii</name>
    <dbReference type="NCBI Taxonomy" id="1453103"/>
    <lineage>
        <taxon>Bacteria</taxon>
        <taxon>Bacillati</taxon>
        <taxon>Actinomycetota</taxon>
        <taxon>Actinomycetes</taxon>
        <taxon>Pseudonocardiales</taxon>
        <taxon>Pseudonocardiaceae</taxon>
        <taxon>Prauserella</taxon>
    </lineage>
</organism>
<dbReference type="InterPro" id="IPR013785">
    <property type="entry name" value="Aldolase_TIM"/>
</dbReference>
<evidence type="ECO:0000256" key="1">
    <source>
        <dbReference type="ARBA" id="ARBA00022630"/>
    </source>
</evidence>
<dbReference type="EMBL" id="PVNH01000003">
    <property type="protein sequence ID" value="PRX49357.1"/>
    <property type="molecule type" value="Genomic_DNA"/>
</dbReference>
<reference evidence="4 5" key="1">
    <citation type="submission" date="2018-03" db="EMBL/GenBank/DDBJ databases">
        <title>Genomic Encyclopedia of Type Strains, Phase III (KMG-III): the genomes of soil and plant-associated and newly described type strains.</title>
        <authorList>
            <person name="Whitman W."/>
        </authorList>
    </citation>
    <scope>NUCLEOTIDE SEQUENCE [LARGE SCALE GENOMIC DNA]</scope>
    <source>
        <strain evidence="4 5">CGMCC 4.7125</strain>
    </source>
</reference>
<dbReference type="SUPFAM" id="SSF51395">
    <property type="entry name" value="FMN-linked oxidoreductases"/>
    <property type="match status" value="1"/>
</dbReference>
<protein>
    <submittedName>
        <fullName evidence="4">2,4-dienoyl-CoA reductase-like NADH-dependent reductase (Old Yellow Enzyme family)</fullName>
    </submittedName>
</protein>
<evidence type="ECO:0000313" key="4">
    <source>
        <dbReference type="EMBL" id="PRX49357.1"/>
    </source>
</evidence>